<gene>
    <name evidence="1" type="ORF">ACAOBT_LOCUS5393</name>
</gene>
<dbReference type="EMBL" id="CAKOFQ010006710">
    <property type="protein sequence ID" value="CAH1963769.1"/>
    <property type="molecule type" value="Genomic_DNA"/>
</dbReference>
<name>A0A9P0NY86_ACAOB</name>
<dbReference type="Proteomes" id="UP001152888">
    <property type="component" value="Unassembled WGS sequence"/>
</dbReference>
<keyword evidence="2" id="KW-1185">Reference proteome</keyword>
<proteinExistence type="predicted"/>
<comment type="caution">
    <text evidence="1">The sequence shown here is derived from an EMBL/GenBank/DDBJ whole genome shotgun (WGS) entry which is preliminary data.</text>
</comment>
<accession>A0A9P0NY86</accession>
<dbReference type="AlphaFoldDB" id="A0A9P0NY86"/>
<evidence type="ECO:0000313" key="1">
    <source>
        <dbReference type="EMBL" id="CAH1963769.1"/>
    </source>
</evidence>
<evidence type="ECO:0000313" key="2">
    <source>
        <dbReference type="Proteomes" id="UP001152888"/>
    </source>
</evidence>
<organism evidence="1 2">
    <name type="scientific">Acanthoscelides obtectus</name>
    <name type="common">Bean weevil</name>
    <name type="synonym">Bruchus obtectus</name>
    <dbReference type="NCBI Taxonomy" id="200917"/>
    <lineage>
        <taxon>Eukaryota</taxon>
        <taxon>Metazoa</taxon>
        <taxon>Ecdysozoa</taxon>
        <taxon>Arthropoda</taxon>
        <taxon>Hexapoda</taxon>
        <taxon>Insecta</taxon>
        <taxon>Pterygota</taxon>
        <taxon>Neoptera</taxon>
        <taxon>Endopterygota</taxon>
        <taxon>Coleoptera</taxon>
        <taxon>Polyphaga</taxon>
        <taxon>Cucujiformia</taxon>
        <taxon>Chrysomeloidea</taxon>
        <taxon>Chrysomelidae</taxon>
        <taxon>Bruchinae</taxon>
        <taxon>Bruchini</taxon>
        <taxon>Acanthoscelides</taxon>
    </lineage>
</organism>
<protein>
    <submittedName>
        <fullName evidence="1">Uncharacterized protein</fullName>
    </submittedName>
</protein>
<reference evidence="1" key="1">
    <citation type="submission" date="2022-03" db="EMBL/GenBank/DDBJ databases">
        <authorList>
            <person name="Sayadi A."/>
        </authorList>
    </citation>
    <scope>NUCLEOTIDE SEQUENCE</scope>
</reference>
<sequence length="76" mass="8307">MSFPSRLAKFSTSLFSNLAEFSERSPQFSKSFPARLAQFSTTLFSNLVERICSIKPISPAPVKMKMSGSSPSLISA</sequence>